<dbReference type="SUPFAM" id="SSF50621">
    <property type="entry name" value="Alanine racemase C-terminal domain-like"/>
    <property type="match status" value="1"/>
</dbReference>
<evidence type="ECO:0000256" key="2">
    <source>
        <dbReference type="ARBA" id="ARBA00022898"/>
    </source>
</evidence>
<keyword evidence="4" id="KW-0456">Lyase</keyword>
<dbReference type="EMBL" id="CP042910">
    <property type="protein sequence ID" value="QEG14525.1"/>
    <property type="molecule type" value="Genomic_DNA"/>
</dbReference>
<dbReference type="InterPro" id="IPR009006">
    <property type="entry name" value="Ala_racemase/Decarboxylase_C"/>
</dbReference>
<keyword evidence="2" id="KW-0663">Pyridoxal phosphate</keyword>
<dbReference type="InterPro" id="IPR022644">
    <property type="entry name" value="De-COase2_N"/>
</dbReference>
<dbReference type="Gene3D" id="3.20.20.10">
    <property type="entry name" value="Alanine racemase"/>
    <property type="match status" value="1"/>
</dbReference>
<dbReference type="PANTHER" id="PTHR43727">
    <property type="entry name" value="DIAMINOPIMELATE DECARBOXYLASE"/>
    <property type="match status" value="1"/>
</dbReference>
<dbReference type="CDD" id="cd06842">
    <property type="entry name" value="PLPDE_III_Y4yA_like"/>
    <property type="match status" value="1"/>
</dbReference>
<organism evidence="4 5">
    <name type="scientific">Gimesia maris</name>
    <dbReference type="NCBI Taxonomy" id="122"/>
    <lineage>
        <taxon>Bacteria</taxon>
        <taxon>Pseudomonadati</taxon>
        <taxon>Planctomycetota</taxon>
        <taxon>Planctomycetia</taxon>
        <taxon>Planctomycetales</taxon>
        <taxon>Planctomycetaceae</taxon>
        <taxon>Gimesia</taxon>
    </lineage>
</organism>
<dbReference type="EC" id="4.1.1.20" evidence="4"/>
<evidence type="ECO:0000259" key="3">
    <source>
        <dbReference type="Pfam" id="PF02784"/>
    </source>
</evidence>
<dbReference type="PROSITE" id="PS00878">
    <property type="entry name" value="ODR_DC_2_1"/>
    <property type="match status" value="1"/>
</dbReference>
<dbReference type="Pfam" id="PF02784">
    <property type="entry name" value="Orn_Arg_deC_N"/>
    <property type="match status" value="1"/>
</dbReference>
<evidence type="ECO:0000256" key="1">
    <source>
        <dbReference type="ARBA" id="ARBA00001933"/>
    </source>
</evidence>
<proteinExistence type="predicted"/>
<evidence type="ECO:0000313" key="5">
    <source>
        <dbReference type="Proteomes" id="UP000322887"/>
    </source>
</evidence>
<accession>A0ABX5YFR9</accession>
<feature type="domain" description="Orn/DAP/Arg decarboxylase 2 N-terminal" evidence="3">
    <location>
        <begin position="84"/>
        <end position="277"/>
    </location>
</feature>
<name>A0ABX5YFR9_9PLAN</name>
<dbReference type="Gene3D" id="2.40.37.10">
    <property type="entry name" value="Lyase, Ornithine Decarboxylase, Chain A, domain 1"/>
    <property type="match status" value="1"/>
</dbReference>
<dbReference type="InterPro" id="IPR029066">
    <property type="entry name" value="PLP-binding_barrel"/>
</dbReference>
<protein>
    <submittedName>
        <fullName evidence="4">Diaminopimelate decarboxylase</fullName>
        <ecNumber evidence="4">4.1.1.20</ecNumber>
    </submittedName>
</protein>
<dbReference type="GeneID" id="98645048"/>
<dbReference type="RefSeq" id="WP_002648951.1">
    <property type="nucleotide sequence ID" value="NZ_CP042910.1"/>
</dbReference>
<sequence>MKTVEPATSASFSTAQTGRSVRSYCQGMLPLTAKLEPWIAELCQSTILPELAQKQGSPLNVLNTQPFERNAKALYDVAEAQGLEFDVYFARKANKCLAFVETAKNQGYGVDTASIQELQQVLDNQVPPEKIICTAAVKSEALLRLCIKSGVTIAVDHLDELMQIVILAEQLKQRADIAVRLSGFQHQGARLLSRFGFDLDEIRPLIEDLQNASPHCLQYLNLIGVHFHLDGYCQAQRVSAIQQLLPLIDELRSRDFPVRFLDIGGGFPMSYLESETEWDTFWQTHRRALLGEHRPLTYRNHGLGLTLVEGTLIGKPNCYPYYQSPVQANWLEGILTSECEAGTIADSLRKRQIQLRCEPGRSLLDGCGFTAARVEFRKQQPTGDWLIGLSMNRTQCRTSSDDFLVDPLLIPATEESLLPRTPAGISGYLVGAYCTESELLCLRKLQFPHGVGIGDLIVFPNTAGYFMHFLESRSHQFPLAQNVVYDNDTNQAELDSVETYL</sequence>
<dbReference type="InterPro" id="IPR022653">
    <property type="entry name" value="De-COase2_pyr-phos_BS"/>
</dbReference>
<keyword evidence="5" id="KW-1185">Reference proteome</keyword>
<comment type="cofactor">
    <cofactor evidence="1">
        <name>pyridoxal 5'-phosphate</name>
        <dbReference type="ChEBI" id="CHEBI:597326"/>
    </cofactor>
</comment>
<dbReference type="Proteomes" id="UP000322887">
    <property type="component" value="Chromosome"/>
</dbReference>
<dbReference type="PANTHER" id="PTHR43727:SF2">
    <property type="entry name" value="GROUP IV DECARBOXYLASE"/>
    <property type="match status" value="1"/>
</dbReference>
<evidence type="ECO:0000313" key="4">
    <source>
        <dbReference type="EMBL" id="QEG14525.1"/>
    </source>
</evidence>
<dbReference type="GO" id="GO:0008836">
    <property type="term" value="F:diaminopimelate decarboxylase activity"/>
    <property type="evidence" value="ECO:0007669"/>
    <property type="project" value="UniProtKB-EC"/>
</dbReference>
<dbReference type="InterPro" id="IPR042152">
    <property type="entry name" value="Y4yA-like"/>
</dbReference>
<gene>
    <name evidence="4" type="primary">lysA_1</name>
    <name evidence="4" type="ORF">GmarT_03600</name>
</gene>
<dbReference type="SUPFAM" id="SSF51419">
    <property type="entry name" value="PLP-binding barrel"/>
    <property type="match status" value="1"/>
</dbReference>
<reference evidence="4 5" key="1">
    <citation type="submission" date="2019-08" db="EMBL/GenBank/DDBJ databases">
        <title>Deep-cultivation of Planctomycetes and their phenomic and genomic characterization uncovers novel biology.</title>
        <authorList>
            <person name="Wiegand S."/>
            <person name="Jogler M."/>
            <person name="Boedeker C."/>
            <person name="Pinto D."/>
            <person name="Vollmers J."/>
            <person name="Rivas-Marin E."/>
            <person name="Kohn T."/>
            <person name="Peeters S.H."/>
            <person name="Heuer A."/>
            <person name="Rast P."/>
            <person name="Oberbeckmann S."/>
            <person name="Bunk B."/>
            <person name="Jeske O."/>
            <person name="Meyerdierks A."/>
            <person name="Storesund J.E."/>
            <person name="Kallscheuer N."/>
            <person name="Luecker S."/>
            <person name="Lage O.M."/>
            <person name="Pohl T."/>
            <person name="Merkel B.J."/>
            <person name="Hornburger P."/>
            <person name="Mueller R.-W."/>
            <person name="Bruemmer F."/>
            <person name="Labrenz M."/>
            <person name="Spormann A.M."/>
            <person name="Op den Camp H."/>
            <person name="Overmann J."/>
            <person name="Amann R."/>
            <person name="Jetten M.S.M."/>
            <person name="Mascher T."/>
            <person name="Medema M.H."/>
            <person name="Devos D.P."/>
            <person name="Kaster A.-K."/>
            <person name="Ovreas L."/>
            <person name="Rohde M."/>
            <person name="Galperin M.Y."/>
            <person name="Jogler C."/>
        </authorList>
    </citation>
    <scope>NUCLEOTIDE SEQUENCE [LARGE SCALE GENOMIC DNA]</scope>
    <source>
        <strain evidence="4 5">DSM 8797</strain>
    </source>
</reference>